<name>A0A8J5JVV4_HOMAM</name>
<keyword evidence="2" id="KW-1185">Reference proteome</keyword>
<reference evidence="1" key="1">
    <citation type="journal article" date="2021" name="Sci. Adv.">
        <title>The American lobster genome reveals insights on longevity, neural, and immune adaptations.</title>
        <authorList>
            <person name="Polinski J.M."/>
            <person name="Zimin A.V."/>
            <person name="Clark K.F."/>
            <person name="Kohn A.B."/>
            <person name="Sadowski N."/>
            <person name="Timp W."/>
            <person name="Ptitsyn A."/>
            <person name="Khanna P."/>
            <person name="Romanova D.Y."/>
            <person name="Williams P."/>
            <person name="Greenwood S.J."/>
            <person name="Moroz L.L."/>
            <person name="Walt D.R."/>
            <person name="Bodnar A.G."/>
        </authorList>
    </citation>
    <scope>NUCLEOTIDE SEQUENCE</scope>
    <source>
        <strain evidence="1">GMGI-L3</strain>
    </source>
</reference>
<accession>A0A8J5JVV4</accession>
<sequence>MHAITSTRDKL</sequence>
<comment type="caution">
    <text evidence="1">The sequence shown here is derived from an EMBL/GenBank/DDBJ whole genome shotgun (WGS) entry which is preliminary data.</text>
</comment>
<protein>
    <submittedName>
        <fullName evidence="1">Uncharacterized protein</fullName>
    </submittedName>
</protein>
<dbReference type="EMBL" id="JAHLQT010024345">
    <property type="protein sequence ID" value="KAG7165422.1"/>
    <property type="molecule type" value="Genomic_DNA"/>
</dbReference>
<proteinExistence type="predicted"/>
<dbReference type="Proteomes" id="UP000747542">
    <property type="component" value="Unassembled WGS sequence"/>
</dbReference>
<evidence type="ECO:0000313" key="1">
    <source>
        <dbReference type="EMBL" id="KAG7165422.1"/>
    </source>
</evidence>
<organism evidence="1 2">
    <name type="scientific">Homarus americanus</name>
    <name type="common">American lobster</name>
    <dbReference type="NCBI Taxonomy" id="6706"/>
    <lineage>
        <taxon>Eukaryota</taxon>
        <taxon>Metazoa</taxon>
        <taxon>Ecdysozoa</taxon>
        <taxon>Arthropoda</taxon>
        <taxon>Crustacea</taxon>
        <taxon>Multicrustacea</taxon>
        <taxon>Malacostraca</taxon>
        <taxon>Eumalacostraca</taxon>
        <taxon>Eucarida</taxon>
        <taxon>Decapoda</taxon>
        <taxon>Pleocyemata</taxon>
        <taxon>Astacidea</taxon>
        <taxon>Nephropoidea</taxon>
        <taxon>Nephropidae</taxon>
        <taxon>Homarus</taxon>
    </lineage>
</organism>
<gene>
    <name evidence="1" type="ORF">Hamer_G007253</name>
</gene>
<evidence type="ECO:0000313" key="2">
    <source>
        <dbReference type="Proteomes" id="UP000747542"/>
    </source>
</evidence>